<dbReference type="Proteomes" id="UP000663608">
    <property type="component" value="Chromosome"/>
</dbReference>
<dbReference type="KEGG" id="lti:JW886_08605"/>
<reference evidence="1 2" key="1">
    <citation type="submission" date="2021-02" db="EMBL/GenBank/DDBJ databases">
        <title>Complete genome sequence of Lactococcus lactis strain K_LL004.</title>
        <authorList>
            <person name="Kim H.B."/>
        </authorList>
    </citation>
    <scope>NUCLEOTIDE SEQUENCE [LARGE SCALE GENOMIC DNA]</scope>
    <source>
        <strain evidence="1 2">K_LL004</strain>
    </source>
</reference>
<keyword evidence="2" id="KW-1185">Reference proteome</keyword>
<proteinExistence type="predicted"/>
<sequence length="108" mass="12444">MVDKKEAKANYKHSEKIGAVVAYKNLRTNERYLDIAPDLAGIKNRFQFAKKTGLGLPYAIEKAAKTADFELEVLEELKKDELQSPQAFKEDLKTLKEIWEEKLTTDKR</sequence>
<protein>
    <submittedName>
        <fullName evidence="1">GIY-YIG nuclease family protein</fullName>
    </submittedName>
</protein>
<evidence type="ECO:0000313" key="2">
    <source>
        <dbReference type="Proteomes" id="UP000663608"/>
    </source>
</evidence>
<gene>
    <name evidence="1" type="ORF">JW886_08605</name>
</gene>
<dbReference type="RefSeq" id="WP_075525278.1">
    <property type="nucleotide sequence ID" value="NZ_BNDT01000004.1"/>
</dbReference>
<name>A0AA45KFP9_9LACT</name>
<dbReference type="EMBL" id="CP070872">
    <property type="protein sequence ID" value="QSE76510.1"/>
    <property type="molecule type" value="Genomic_DNA"/>
</dbReference>
<dbReference type="AlphaFoldDB" id="A0AA45KFP9"/>
<organism evidence="1 2">
    <name type="scientific">Lactococcus taiwanensis</name>
    <dbReference type="NCBI Taxonomy" id="1151742"/>
    <lineage>
        <taxon>Bacteria</taxon>
        <taxon>Bacillati</taxon>
        <taxon>Bacillota</taxon>
        <taxon>Bacilli</taxon>
        <taxon>Lactobacillales</taxon>
        <taxon>Streptococcaceae</taxon>
        <taxon>Lactococcus</taxon>
    </lineage>
</organism>
<accession>A0AA45KFP9</accession>
<dbReference type="CDD" id="cd10451">
    <property type="entry name" value="GIY-YIG_LuxR_like"/>
    <property type="match status" value="1"/>
</dbReference>
<evidence type="ECO:0000313" key="1">
    <source>
        <dbReference type="EMBL" id="QSE76510.1"/>
    </source>
</evidence>